<dbReference type="Proteomes" id="UP000568109">
    <property type="component" value="Unassembled WGS sequence"/>
</dbReference>
<evidence type="ECO:0000313" key="2">
    <source>
        <dbReference type="EMBL" id="NWN45588.1"/>
    </source>
</evidence>
<keyword evidence="1" id="KW-0472">Membrane</keyword>
<protein>
    <submittedName>
        <fullName evidence="2">Uncharacterized protein</fullName>
    </submittedName>
</protein>
<proteinExistence type="predicted"/>
<evidence type="ECO:0000256" key="1">
    <source>
        <dbReference type="SAM" id="Phobius"/>
    </source>
</evidence>
<dbReference type="EMBL" id="JABUOH010000019">
    <property type="protein sequence ID" value="NWN45588.1"/>
    <property type="molecule type" value="Genomic_DNA"/>
</dbReference>
<evidence type="ECO:0000313" key="3">
    <source>
        <dbReference type="Proteomes" id="UP000568109"/>
    </source>
</evidence>
<organism evidence="2 3">
    <name type="scientific">Candidatus Phytoplasma pruni</name>
    <dbReference type="NCBI Taxonomy" id="479893"/>
    <lineage>
        <taxon>Bacteria</taxon>
        <taxon>Bacillati</taxon>
        <taxon>Mycoplasmatota</taxon>
        <taxon>Mollicutes</taxon>
        <taxon>Acholeplasmatales</taxon>
        <taxon>Acholeplasmataceae</taxon>
        <taxon>Candidatus Phytoplasma</taxon>
        <taxon>16SrIII (X-disease group)</taxon>
    </lineage>
</organism>
<accession>A0A851HC65</accession>
<feature type="transmembrane region" description="Helical" evidence="1">
    <location>
        <begin position="83"/>
        <end position="99"/>
    </location>
</feature>
<name>A0A851HC65_9MOLU</name>
<feature type="transmembrane region" description="Helical" evidence="1">
    <location>
        <begin position="119"/>
        <end position="137"/>
    </location>
</feature>
<comment type="caution">
    <text evidence="2">The sequence shown here is derived from an EMBL/GenBank/DDBJ whole genome shotgun (WGS) entry which is preliminary data.</text>
</comment>
<keyword evidence="3" id="KW-1185">Reference proteome</keyword>
<dbReference type="AlphaFoldDB" id="A0A851HC65"/>
<feature type="transmembrane region" description="Helical" evidence="1">
    <location>
        <begin position="12"/>
        <end position="29"/>
    </location>
</feature>
<dbReference type="RefSeq" id="WP_178733989.1">
    <property type="nucleotide sequence ID" value="NZ_JABUOH010000019.1"/>
</dbReference>
<keyword evidence="1" id="KW-0812">Transmembrane</keyword>
<feature type="transmembrane region" description="Helical" evidence="1">
    <location>
        <begin position="158"/>
        <end position="178"/>
    </location>
</feature>
<sequence length="257" mass="30264">MTKQNNNSLLKIFNIILATLLISHAFYFNEFSYETVFNFFEGHVALLSMICKDYNPSCFMILFLSVTFLIGSLIMKTDFIKKAWFPTLMYAFFWCIYAYCYPKGQIPDITKTGSNGKMFARFLFFFPLIAGNWLLFYNDAFLADHKTFIKILSKKTKFSAYFWTFIFDGLLISLSLLLVWRFYVYQLVSLCVSLAMIAILLLLYYKYSEILEECYAESLTKTTVHKKEMIILYLISLFYFVSFCGAFWNKTGPQYVR</sequence>
<feature type="transmembrane region" description="Helical" evidence="1">
    <location>
        <begin position="230"/>
        <end position="248"/>
    </location>
</feature>
<reference evidence="2 3" key="1">
    <citation type="submission" date="2020-06" db="EMBL/GenBank/DDBJ databases">
        <title>Draft genome sequence of Candidatus Phytoplasma pruni (X-disease group, subgroup 16SrIII-B) strain ChTDIII from Argentina.</title>
        <authorList>
            <person name="Fernandez F.D."/>
            <person name="Zuebert C."/>
            <person name="Huettel B."/>
            <person name="Kube M."/>
            <person name="Conci L.R."/>
        </authorList>
    </citation>
    <scope>NUCLEOTIDE SEQUENCE [LARGE SCALE GENOMIC DNA]</scope>
    <source>
        <strain evidence="2 3">ChTDIII</strain>
    </source>
</reference>
<gene>
    <name evidence="2" type="ORF">HR065_00615</name>
</gene>
<feature type="transmembrane region" description="Helical" evidence="1">
    <location>
        <begin position="184"/>
        <end position="205"/>
    </location>
</feature>
<keyword evidence="1" id="KW-1133">Transmembrane helix</keyword>
<feature type="transmembrane region" description="Helical" evidence="1">
    <location>
        <begin position="54"/>
        <end position="74"/>
    </location>
</feature>